<evidence type="ECO:0000313" key="2">
    <source>
        <dbReference type="EMBL" id="MBB6451597.1"/>
    </source>
</evidence>
<dbReference type="InterPro" id="IPR019734">
    <property type="entry name" value="TPR_rpt"/>
</dbReference>
<keyword evidence="1" id="KW-0802">TPR repeat</keyword>
<dbReference type="RefSeq" id="WP_174496231.1">
    <property type="nucleotide sequence ID" value="NZ_CADDWK010000007.1"/>
</dbReference>
<proteinExistence type="predicted"/>
<dbReference type="InterPro" id="IPR011990">
    <property type="entry name" value="TPR-like_helical_dom_sf"/>
</dbReference>
<name>A0A841PRQ4_9BACI</name>
<evidence type="ECO:0000313" key="3">
    <source>
        <dbReference type="Proteomes" id="UP000581688"/>
    </source>
</evidence>
<protein>
    <submittedName>
        <fullName evidence="2">Tetratricopeptide (TPR) repeat protein</fullName>
    </submittedName>
</protein>
<dbReference type="PROSITE" id="PS50005">
    <property type="entry name" value="TPR"/>
    <property type="match status" value="1"/>
</dbReference>
<sequence length="346" mass="41001">MQLRHKSIEELLDLEQEIRVAKDEEQNGANYRAIDIYKHLYKKISADKDSEYAFSLDSIKRKLVWNLVQYGTYLKTVYQKDDIAAESSLKDAIKHDRYLPIAHYRLGFLSYKKQQYNLALHYFQEAIRLQSMDGDDRYKMNDQQLYQCHLYLANCGLFIAKEAKESLEELNLDVNLNELSNYTTSPLYDLINENNRYLETHAYKMITKTGSRFGNKEDCEEMLECKSTLILDLTGRRNMLLFNSKEVSLSKNPAEMLRMFFLYSNYREPLDKYTFSDLISNTEFGEYPNNTYTTNVRRLNEKITEAGVDVRLIENKPIEDRTTYYYNHLLPFVIMHRSDEMFILSE</sequence>
<accession>A0A841PRQ4</accession>
<reference evidence="2 3" key="1">
    <citation type="submission" date="2020-08" db="EMBL/GenBank/DDBJ databases">
        <title>Genomic Encyclopedia of Type Strains, Phase IV (KMG-IV): sequencing the most valuable type-strain genomes for metagenomic binning, comparative biology and taxonomic classification.</title>
        <authorList>
            <person name="Goeker M."/>
        </authorList>
    </citation>
    <scope>NUCLEOTIDE SEQUENCE [LARGE SCALE GENOMIC DNA]</scope>
    <source>
        <strain evidence="2 3">DSM 19612</strain>
    </source>
</reference>
<organism evidence="2 3">
    <name type="scientific">Salirhabdus euzebyi</name>
    <dbReference type="NCBI Taxonomy" id="394506"/>
    <lineage>
        <taxon>Bacteria</taxon>
        <taxon>Bacillati</taxon>
        <taxon>Bacillota</taxon>
        <taxon>Bacilli</taxon>
        <taxon>Bacillales</taxon>
        <taxon>Bacillaceae</taxon>
        <taxon>Salirhabdus</taxon>
    </lineage>
</organism>
<keyword evidence="3" id="KW-1185">Reference proteome</keyword>
<dbReference type="SMART" id="SM00028">
    <property type="entry name" value="TPR"/>
    <property type="match status" value="1"/>
</dbReference>
<evidence type="ECO:0000256" key="1">
    <source>
        <dbReference type="PROSITE-ProRule" id="PRU00339"/>
    </source>
</evidence>
<dbReference type="AlphaFoldDB" id="A0A841PRQ4"/>
<dbReference type="Proteomes" id="UP000581688">
    <property type="component" value="Unassembled WGS sequence"/>
</dbReference>
<comment type="caution">
    <text evidence="2">The sequence shown here is derived from an EMBL/GenBank/DDBJ whole genome shotgun (WGS) entry which is preliminary data.</text>
</comment>
<gene>
    <name evidence="2" type="ORF">HNQ94_000018</name>
</gene>
<dbReference type="Gene3D" id="1.25.40.10">
    <property type="entry name" value="Tetratricopeptide repeat domain"/>
    <property type="match status" value="1"/>
</dbReference>
<dbReference type="EMBL" id="JACHGH010000001">
    <property type="protein sequence ID" value="MBB6451597.1"/>
    <property type="molecule type" value="Genomic_DNA"/>
</dbReference>
<feature type="repeat" description="TPR" evidence="1">
    <location>
        <begin position="100"/>
        <end position="133"/>
    </location>
</feature>
<dbReference type="SUPFAM" id="SSF48452">
    <property type="entry name" value="TPR-like"/>
    <property type="match status" value="1"/>
</dbReference>